<evidence type="ECO:0000256" key="4">
    <source>
        <dbReference type="ARBA" id="ARBA00022692"/>
    </source>
</evidence>
<dbReference type="InterPro" id="IPR013685">
    <property type="entry name" value="POTRA_FtsQ_type"/>
</dbReference>
<evidence type="ECO:0000256" key="7">
    <source>
        <dbReference type="ARBA" id="ARBA00023306"/>
    </source>
</evidence>
<comment type="similarity">
    <text evidence="8">Belongs to the FtsQ/DivIB family. DivIB subfamily.</text>
</comment>
<evidence type="ECO:0000313" key="10">
    <source>
        <dbReference type="EMBL" id="ANS75108.1"/>
    </source>
</evidence>
<evidence type="ECO:0000256" key="3">
    <source>
        <dbReference type="ARBA" id="ARBA00022618"/>
    </source>
</evidence>
<dbReference type="InterPro" id="IPR026580">
    <property type="entry name" value="DivIB"/>
</dbReference>
<dbReference type="EMBL" id="CP014167">
    <property type="protein sequence ID" value="ANS75108.1"/>
    <property type="molecule type" value="Genomic_DNA"/>
</dbReference>
<organism evidence="10 11">
    <name type="scientific">Paenibacillus yonginensis</name>
    <dbReference type="NCBI Taxonomy" id="1462996"/>
    <lineage>
        <taxon>Bacteria</taxon>
        <taxon>Bacillati</taxon>
        <taxon>Bacillota</taxon>
        <taxon>Bacilli</taxon>
        <taxon>Bacillales</taxon>
        <taxon>Paenibacillaceae</taxon>
        <taxon>Paenibacillus</taxon>
    </lineage>
</organism>
<protein>
    <recommendedName>
        <fullName evidence="8">Cell division protein DivIB</fullName>
    </recommendedName>
</protein>
<keyword evidence="6 8" id="KW-0472">Membrane</keyword>
<keyword evidence="4 8" id="KW-0812">Transmembrane</keyword>
<dbReference type="Proteomes" id="UP000092573">
    <property type="component" value="Chromosome"/>
</dbReference>
<keyword evidence="11" id="KW-1185">Reference proteome</keyword>
<dbReference type="RefSeq" id="WP_068696425.1">
    <property type="nucleotide sequence ID" value="NZ_CP014167.1"/>
</dbReference>
<dbReference type="Pfam" id="PF08478">
    <property type="entry name" value="POTRA_1"/>
    <property type="match status" value="1"/>
</dbReference>
<comment type="subcellular location">
    <subcellularLocation>
        <location evidence="8">Cell membrane</location>
        <topology evidence="8">Single-pass type II membrane protein</topology>
    </subcellularLocation>
    <subcellularLocation>
        <location evidence="1">Membrane</location>
    </subcellularLocation>
    <text evidence="8">Localizes to the division septum.</text>
</comment>
<evidence type="ECO:0000256" key="2">
    <source>
        <dbReference type="ARBA" id="ARBA00022475"/>
    </source>
</evidence>
<keyword evidence="2 8" id="KW-1003">Cell membrane</keyword>
<dbReference type="PANTHER" id="PTHR37820">
    <property type="entry name" value="CELL DIVISION PROTEIN DIVIB"/>
    <property type="match status" value="1"/>
</dbReference>
<keyword evidence="7 8" id="KW-0131">Cell cycle</keyword>
<gene>
    <name evidence="8" type="primary">divIB</name>
    <name evidence="10" type="ORF">AWM70_11270</name>
</gene>
<evidence type="ECO:0000256" key="8">
    <source>
        <dbReference type="HAMAP-Rule" id="MF_00912"/>
    </source>
</evidence>
<dbReference type="InterPro" id="IPR034746">
    <property type="entry name" value="POTRA"/>
</dbReference>
<dbReference type="KEGG" id="pyg:AWM70_11270"/>
<dbReference type="PANTHER" id="PTHR37820:SF1">
    <property type="entry name" value="CELL DIVISION PROTEIN FTSQ"/>
    <property type="match status" value="1"/>
</dbReference>
<keyword evidence="3 8" id="KW-0132">Cell division</keyword>
<evidence type="ECO:0000313" key="11">
    <source>
        <dbReference type="Proteomes" id="UP000092573"/>
    </source>
</evidence>
<dbReference type="GO" id="GO:0032153">
    <property type="term" value="C:cell division site"/>
    <property type="evidence" value="ECO:0007669"/>
    <property type="project" value="UniProtKB-UniRule"/>
</dbReference>
<dbReference type="STRING" id="1462996.AWM70_11270"/>
<dbReference type="GO" id="GO:0043093">
    <property type="term" value="P:FtsZ-dependent cytokinesis"/>
    <property type="evidence" value="ECO:0007669"/>
    <property type="project" value="UniProtKB-UniRule"/>
</dbReference>
<proteinExistence type="inferred from homology"/>
<dbReference type="OrthoDB" id="2677691at2"/>
<comment type="function">
    <text evidence="8">Cell division protein that may be involved in stabilizing or promoting the assembly of the division complex.</text>
</comment>
<evidence type="ECO:0000256" key="1">
    <source>
        <dbReference type="ARBA" id="ARBA00004370"/>
    </source>
</evidence>
<name>A0A1B1N127_9BACL</name>
<keyword evidence="5 8" id="KW-1133">Transmembrane helix</keyword>
<dbReference type="Gene3D" id="3.10.20.310">
    <property type="entry name" value="membrane protein fhac"/>
    <property type="match status" value="1"/>
</dbReference>
<dbReference type="PROSITE" id="PS51779">
    <property type="entry name" value="POTRA"/>
    <property type="match status" value="1"/>
</dbReference>
<feature type="domain" description="POTRA" evidence="9">
    <location>
        <begin position="44"/>
        <end position="112"/>
    </location>
</feature>
<dbReference type="InterPro" id="IPR050487">
    <property type="entry name" value="FtsQ_DivIB"/>
</dbReference>
<reference evidence="10 11" key="1">
    <citation type="submission" date="2016-01" db="EMBL/GenBank/DDBJ databases">
        <title>Complete Genome Sequence of Paenibacillus yonginensis DCY84, a novel Plant Growth-Promoting Bacteria with Elicitation of Induced Systemic Resistance.</title>
        <authorList>
            <person name="Kim Y.J."/>
            <person name="Yang D.C."/>
            <person name="Sukweenadhi J."/>
        </authorList>
    </citation>
    <scope>NUCLEOTIDE SEQUENCE [LARGE SCALE GENOMIC DNA]</scope>
    <source>
        <strain evidence="10 11">DCY84</strain>
    </source>
</reference>
<dbReference type="AlphaFoldDB" id="A0A1B1N127"/>
<dbReference type="GO" id="GO:0005886">
    <property type="term" value="C:plasma membrane"/>
    <property type="evidence" value="ECO:0007669"/>
    <property type="project" value="UniProtKB-SubCell"/>
</dbReference>
<evidence type="ECO:0000256" key="6">
    <source>
        <dbReference type="ARBA" id="ARBA00023136"/>
    </source>
</evidence>
<evidence type="ECO:0000256" key="5">
    <source>
        <dbReference type="ARBA" id="ARBA00022989"/>
    </source>
</evidence>
<sequence>MPKSNIPVLKNPKPKKNTSRKVAALLIVLFIVLLSVLFFRSSLSKISDIQFRGSTYSTNEELLKQSGIQIGENFFGTSAGTIIKRISKIPSIQSVTVDKRFPGTVEITVKEYPPVAYELSKEGKLTAYLSNGSKVLVKQGTSLEKPMLSGWEKDQVNLLKLCSTLGKMPDDLTSDFSEILPSPTLSFADRIKLYTRSGFEVLTTISLLPEKAEYLNDIIETQQPGLITMLEADTYVPFVDPSQAEDGENGTTHE</sequence>
<dbReference type="Gene3D" id="3.40.50.10960">
    <property type="match status" value="1"/>
</dbReference>
<evidence type="ECO:0000259" key="9">
    <source>
        <dbReference type="PROSITE" id="PS51779"/>
    </source>
</evidence>
<dbReference type="HAMAP" id="MF_00912">
    <property type="entry name" value="DivIB"/>
    <property type="match status" value="1"/>
</dbReference>
<accession>A0A1B1N127</accession>